<keyword evidence="2" id="KW-1185">Reference proteome</keyword>
<dbReference type="EMBL" id="KN847042">
    <property type="protein sequence ID" value="KIW29013.1"/>
    <property type="molecule type" value="Genomic_DNA"/>
</dbReference>
<protein>
    <submittedName>
        <fullName evidence="1">Uncharacterized protein</fullName>
    </submittedName>
</protein>
<dbReference type="AlphaFoldDB" id="A0A0D2CD57"/>
<evidence type="ECO:0000313" key="2">
    <source>
        <dbReference type="Proteomes" id="UP000054466"/>
    </source>
</evidence>
<dbReference type="RefSeq" id="XP_016249229.1">
    <property type="nucleotide sequence ID" value="XM_016391710.1"/>
</dbReference>
<organism evidence="1 2">
    <name type="scientific">Cladophialophora immunda</name>
    <dbReference type="NCBI Taxonomy" id="569365"/>
    <lineage>
        <taxon>Eukaryota</taxon>
        <taxon>Fungi</taxon>
        <taxon>Dikarya</taxon>
        <taxon>Ascomycota</taxon>
        <taxon>Pezizomycotina</taxon>
        <taxon>Eurotiomycetes</taxon>
        <taxon>Chaetothyriomycetidae</taxon>
        <taxon>Chaetothyriales</taxon>
        <taxon>Herpotrichiellaceae</taxon>
        <taxon>Cladophialophora</taxon>
    </lineage>
</organism>
<dbReference type="Proteomes" id="UP000054466">
    <property type="component" value="Unassembled WGS sequence"/>
</dbReference>
<dbReference type="HOGENOM" id="CLU_2793789_0_0_1"/>
<sequence>MTQCIPTALPYDTLHSPTVVIDAMNHRPAFCKRKNIKSSSDRAKDQMGAAKSIIAEAVNWPIGTNLDY</sequence>
<reference evidence="1 2" key="1">
    <citation type="submission" date="2015-01" db="EMBL/GenBank/DDBJ databases">
        <title>The Genome Sequence of Cladophialophora immunda CBS83496.</title>
        <authorList>
            <consortium name="The Broad Institute Genomics Platform"/>
            <person name="Cuomo C."/>
            <person name="de Hoog S."/>
            <person name="Gorbushina A."/>
            <person name="Stielow B."/>
            <person name="Teixiera M."/>
            <person name="Abouelleil A."/>
            <person name="Chapman S.B."/>
            <person name="Priest M."/>
            <person name="Young S.K."/>
            <person name="Wortman J."/>
            <person name="Nusbaum C."/>
            <person name="Birren B."/>
        </authorList>
    </citation>
    <scope>NUCLEOTIDE SEQUENCE [LARGE SCALE GENOMIC DNA]</scope>
    <source>
        <strain evidence="1 2">CBS 83496</strain>
    </source>
</reference>
<dbReference type="VEuPathDB" id="FungiDB:PV07_04860"/>
<proteinExistence type="predicted"/>
<name>A0A0D2CD57_9EURO</name>
<evidence type="ECO:0000313" key="1">
    <source>
        <dbReference type="EMBL" id="KIW29013.1"/>
    </source>
</evidence>
<accession>A0A0D2CD57</accession>
<dbReference type="GeneID" id="27344054"/>
<gene>
    <name evidence="1" type="ORF">PV07_04860</name>
</gene>